<proteinExistence type="predicted"/>
<organism evidence="2 3">
    <name type="scientific">Scophthalmus maximus</name>
    <name type="common">Turbot</name>
    <name type="synonym">Psetta maxima</name>
    <dbReference type="NCBI Taxonomy" id="52904"/>
    <lineage>
        <taxon>Eukaryota</taxon>
        <taxon>Metazoa</taxon>
        <taxon>Chordata</taxon>
        <taxon>Craniata</taxon>
        <taxon>Vertebrata</taxon>
        <taxon>Euteleostomi</taxon>
        <taxon>Actinopterygii</taxon>
        <taxon>Neopterygii</taxon>
        <taxon>Teleostei</taxon>
        <taxon>Neoteleostei</taxon>
        <taxon>Acanthomorphata</taxon>
        <taxon>Carangaria</taxon>
        <taxon>Pleuronectiformes</taxon>
        <taxon>Pleuronectoidei</taxon>
        <taxon>Scophthalmidae</taxon>
        <taxon>Scophthalmus</taxon>
    </lineage>
</organism>
<dbReference type="AlphaFoldDB" id="A0A2U9BBU9"/>
<feature type="region of interest" description="Disordered" evidence="1">
    <location>
        <begin position="38"/>
        <end position="57"/>
    </location>
</feature>
<keyword evidence="3" id="KW-1185">Reference proteome</keyword>
<sequence length="57" mass="6090">MSIHPAVAPSGATGLAGSLMRRHRCLLQEQISLSRQLLSASATNSQTDEKQGNNVKE</sequence>
<gene>
    <name evidence="2" type="ORF">SMAX5B_005677</name>
</gene>
<evidence type="ECO:0000256" key="1">
    <source>
        <dbReference type="SAM" id="MobiDB-lite"/>
    </source>
</evidence>
<accession>A0A2U9BBU9</accession>
<name>A0A2U9BBU9_SCOMX</name>
<dbReference type="EMBL" id="CP026247">
    <property type="protein sequence ID" value="AWP01279.1"/>
    <property type="molecule type" value="Genomic_DNA"/>
</dbReference>
<feature type="compositionally biased region" description="Basic and acidic residues" evidence="1">
    <location>
        <begin position="47"/>
        <end position="57"/>
    </location>
</feature>
<evidence type="ECO:0000313" key="2">
    <source>
        <dbReference type="EMBL" id="AWP01279.1"/>
    </source>
</evidence>
<protein>
    <submittedName>
        <fullName evidence="2">Uncharacterized protein</fullName>
    </submittedName>
</protein>
<evidence type="ECO:0000313" key="3">
    <source>
        <dbReference type="Proteomes" id="UP000246464"/>
    </source>
</evidence>
<dbReference type="Proteomes" id="UP000246464">
    <property type="component" value="Chromosome 5"/>
</dbReference>
<reference evidence="2 3" key="1">
    <citation type="submission" date="2017-12" db="EMBL/GenBank/DDBJ databases">
        <title>Integrating genomic resources of turbot (Scophthalmus maximus) in depth evaluation of genetic and physical mapping variation across individuals.</title>
        <authorList>
            <person name="Martinez P."/>
        </authorList>
    </citation>
    <scope>NUCLEOTIDE SEQUENCE [LARGE SCALE GENOMIC DNA]</scope>
</reference>